<reference evidence="2 3" key="1">
    <citation type="submission" date="2016-09" db="EMBL/GenBank/DDBJ databases">
        <title>Genomic Taxonomy of the Vibrionaceae.</title>
        <authorList>
            <person name="Gonzalez-Castillo A."/>
            <person name="Gomez-Gil B."/>
            <person name="Enciso-Ibarra K."/>
        </authorList>
    </citation>
    <scope>NUCLEOTIDE SEQUENCE [LARGE SCALE GENOMIC DNA]</scope>
    <source>
        <strain evidence="2 3">CAIM 703</strain>
    </source>
</reference>
<dbReference type="PROSITE" id="PS00409">
    <property type="entry name" value="PROKAR_NTER_METHYL"/>
    <property type="match status" value="1"/>
</dbReference>
<dbReference type="InterPro" id="IPR045584">
    <property type="entry name" value="Pilin-like"/>
</dbReference>
<name>A0A1Q9HFG7_9VIBR</name>
<keyword evidence="1" id="KW-1133">Transmembrane helix</keyword>
<dbReference type="Pfam" id="PF07963">
    <property type="entry name" value="N_methyl"/>
    <property type="match status" value="1"/>
</dbReference>
<dbReference type="EMBL" id="MJMJ01000023">
    <property type="protein sequence ID" value="OLQ88475.1"/>
    <property type="molecule type" value="Genomic_DNA"/>
</dbReference>
<proteinExistence type="predicted"/>
<dbReference type="NCBIfam" id="TIGR02532">
    <property type="entry name" value="IV_pilin_GFxxxE"/>
    <property type="match status" value="1"/>
</dbReference>
<evidence type="ECO:0000313" key="3">
    <source>
        <dbReference type="Proteomes" id="UP000186313"/>
    </source>
</evidence>
<dbReference type="AlphaFoldDB" id="A0A1Q9HFG7"/>
<gene>
    <name evidence="2" type="ORF">BIY22_09985</name>
</gene>
<dbReference type="STRING" id="1381081.BIY22_09985"/>
<evidence type="ECO:0000313" key="2">
    <source>
        <dbReference type="EMBL" id="OLQ88475.1"/>
    </source>
</evidence>
<keyword evidence="1" id="KW-0812">Transmembrane</keyword>
<comment type="caution">
    <text evidence="2">The sequence shown here is derived from an EMBL/GenBank/DDBJ whole genome shotgun (WGS) entry which is preliminary data.</text>
</comment>
<sequence length="167" mass="18341">MKSNSGFTLIELVVVIVILGILSAFAASKYISFKSDSHRSVITSVYGSFNSALELFHSQWVIEGKPELVKGYADGKLYASAIGYPINDDNNQSVDGPGCKSIFESLVLSEIKLLPEADKVSAGEGDIFYHYTGDQRCYYSYVGGESQITTIHYDPNTRDLSIEYPAD</sequence>
<dbReference type="SUPFAM" id="SSF54523">
    <property type="entry name" value="Pili subunits"/>
    <property type="match status" value="1"/>
</dbReference>
<dbReference type="InterPro" id="IPR012902">
    <property type="entry name" value="N_methyl_site"/>
</dbReference>
<accession>A0A1Q9HFG7</accession>
<keyword evidence="1" id="KW-0472">Membrane</keyword>
<organism evidence="2 3">
    <name type="scientific">Vibrio panuliri</name>
    <dbReference type="NCBI Taxonomy" id="1381081"/>
    <lineage>
        <taxon>Bacteria</taxon>
        <taxon>Pseudomonadati</taxon>
        <taxon>Pseudomonadota</taxon>
        <taxon>Gammaproteobacteria</taxon>
        <taxon>Vibrionales</taxon>
        <taxon>Vibrionaceae</taxon>
        <taxon>Vibrio</taxon>
    </lineage>
</organism>
<dbReference type="RefSeq" id="WP_075709649.1">
    <property type="nucleotide sequence ID" value="NZ_MJMJ01000023.1"/>
</dbReference>
<evidence type="ECO:0008006" key="4">
    <source>
        <dbReference type="Google" id="ProtNLM"/>
    </source>
</evidence>
<feature type="transmembrane region" description="Helical" evidence="1">
    <location>
        <begin position="6"/>
        <end position="27"/>
    </location>
</feature>
<protein>
    <recommendedName>
        <fullName evidence="4">Pilin</fullName>
    </recommendedName>
</protein>
<evidence type="ECO:0000256" key="1">
    <source>
        <dbReference type="SAM" id="Phobius"/>
    </source>
</evidence>
<dbReference type="Proteomes" id="UP000186313">
    <property type="component" value="Unassembled WGS sequence"/>
</dbReference>
<dbReference type="Gene3D" id="3.30.700.10">
    <property type="entry name" value="Glycoprotein, Type 4 Pilin"/>
    <property type="match status" value="1"/>
</dbReference>